<keyword evidence="9 10" id="KW-0961">Cell wall biogenesis/degradation</keyword>
<keyword evidence="3 10" id="KW-0328">Glycosyltransferase</keyword>
<evidence type="ECO:0000259" key="13">
    <source>
        <dbReference type="Pfam" id="PF04101"/>
    </source>
</evidence>
<feature type="domain" description="Glycosyl transferase family 28 C-terminal" evidence="13">
    <location>
        <begin position="175"/>
        <end position="328"/>
    </location>
</feature>
<feature type="domain" description="Glycosyltransferase family 28 N-terminal" evidence="12">
    <location>
        <begin position="3"/>
        <end position="142"/>
    </location>
</feature>
<dbReference type="CDD" id="cd03785">
    <property type="entry name" value="GT28_MurG"/>
    <property type="match status" value="1"/>
</dbReference>
<feature type="binding site" evidence="10">
    <location>
        <position position="125"/>
    </location>
    <ligand>
        <name>UDP-N-acetyl-alpha-D-glucosamine</name>
        <dbReference type="ChEBI" id="CHEBI:57705"/>
    </ligand>
</feature>
<keyword evidence="5 10" id="KW-0133">Cell shape</keyword>
<gene>
    <name evidence="10" type="primary">murG</name>
    <name evidence="14" type="ORF">CQA53_01690</name>
</gene>
<keyword evidence="11" id="KW-0812">Transmembrane</keyword>
<dbReference type="GO" id="GO:0050511">
    <property type="term" value="F:undecaprenyldiphospho-muramoylpentapeptide beta-N-acetylglucosaminyltransferase activity"/>
    <property type="evidence" value="ECO:0007669"/>
    <property type="project" value="UniProtKB-UniRule"/>
</dbReference>
<dbReference type="GO" id="GO:0051301">
    <property type="term" value="P:cell division"/>
    <property type="evidence" value="ECO:0007669"/>
    <property type="project" value="UniProtKB-KW"/>
</dbReference>
<dbReference type="InterPro" id="IPR007235">
    <property type="entry name" value="Glyco_trans_28_C"/>
</dbReference>
<comment type="caution">
    <text evidence="14">The sequence shown here is derived from an EMBL/GenBank/DDBJ whole genome shotgun (WGS) entry which is preliminary data.</text>
</comment>
<evidence type="ECO:0000259" key="12">
    <source>
        <dbReference type="Pfam" id="PF03033"/>
    </source>
</evidence>
<dbReference type="GO" id="GO:0051991">
    <property type="term" value="F:UDP-N-acetyl-D-glucosamine:N-acetylmuramoyl-L-alanyl-D-glutamyl-meso-2,6-diaminopimelyl-D-alanyl-D-alanine-diphosphoundecaprenol 4-beta-N-acetylglucosaminlytransferase activity"/>
    <property type="evidence" value="ECO:0007669"/>
    <property type="project" value="RHEA"/>
</dbReference>
<comment type="subcellular location">
    <subcellularLocation>
        <location evidence="10">Cell membrane</location>
        <topology evidence="10">Peripheral membrane protein</topology>
        <orientation evidence="10">Cytoplasmic side</orientation>
    </subcellularLocation>
</comment>
<dbReference type="GO" id="GO:0008360">
    <property type="term" value="P:regulation of cell shape"/>
    <property type="evidence" value="ECO:0007669"/>
    <property type="project" value="UniProtKB-KW"/>
</dbReference>
<keyword evidence="6 10" id="KW-0573">Peptidoglycan synthesis</keyword>
<organism evidence="14 15">
    <name type="scientific">Helicobacter didelphidarum</name>
    <dbReference type="NCBI Taxonomy" id="2040648"/>
    <lineage>
        <taxon>Bacteria</taxon>
        <taxon>Pseudomonadati</taxon>
        <taxon>Campylobacterota</taxon>
        <taxon>Epsilonproteobacteria</taxon>
        <taxon>Campylobacterales</taxon>
        <taxon>Helicobacteraceae</taxon>
        <taxon>Helicobacter</taxon>
    </lineage>
</organism>
<dbReference type="SUPFAM" id="SSF53756">
    <property type="entry name" value="UDP-Glycosyltransferase/glycogen phosphorylase"/>
    <property type="match status" value="1"/>
</dbReference>
<comment type="caution">
    <text evidence="10">Lacks conserved residue(s) required for the propagation of feature annotation.</text>
</comment>
<proteinExistence type="inferred from homology"/>
<evidence type="ECO:0000256" key="4">
    <source>
        <dbReference type="ARBA" id="ARBA00022679"/>
    </source>
</evidence>
<evidence type="ECO:0000256" key="8">
    <source>
        <dbReference type="ARBA" id="ARBA00023306"/>
    </source>
</evidence>
<evidence type="ECO:0000256" key="10">
    <source>
        <dbReference type="HAMAP-Rule" id="MF_00033"/>
    </source>
</evidence>
<name>A0A3D8IP54_9HELI</name>
<comment type="catalytic activity">
    <reaction evidence="10">
        <text>di-trans,octa-cis-undecaprenyl diphospho-N-acetyl-alpha-D-muramoyl-L-alanyl-D-glutamyl-meso-2,6-diaminopimeloyl-D-alanyl-D-alanine + UDP-N-acetyl-alpha-D-glucosamine = di-trans,octa-cis-undecaprenyl diphospho-[N-acetyl-alpha-D-glucosaminyl-(1-&gt;4)]-N-acetyl-alpha-D-muramoyl-L-alanyl-D-glutamyl-meso-2,6-diaminopimeloyl-D-alanyl-D-alanine + UDP + H(+)</text>
        <dbReference type="Rhea" id="RHEA:31227"/>
        <dbReference type="ChEBI" id="CHEBI:15378"/>
        <dbReference type="ChEBI" id="CHEBI:57705"/>
        <dbReference type="ChEBI" id="CHEBI:58223"/>
        <dbReference type="ChEBI" id="CHEBI:61387"/>
        <dbReference type="ChEBI" id="CHEBI:61388"/>
        <dbReference type="EC" id="2.4.1.227"/>
    </reaction>
</comment>
<comment type="function">
    <text evidence="10">Cell wall formation. Catalyzes the transfer of a GlcNAc subunit on undecaprenyl-pyrophosphoryl-MurNAc-pentapeptide (lipid intermediate I) to form undecaprenyl-pyrophosphoryl-MurNAc-(pentapeptide)GlcNAc (lipid intermediate II).</text>
</comment>
<dbReference type="GO" id="GO:0071555">
    <property type="term" value="P:cell wall organization"/>
    <property type="evidence" value="ECO:0007669"/>
    <property type="project" value="UniProtKB-KW"/>
</dbReference>
<reference evidence="14 15" key="1">
    <citation type="submission" date="2018-04" db="EMBL/GenBank/DDBJ databases">
        <title>Novel Campyloabacter and Helicobacter Species and Strains.</title>
        <authorList>
            <person name="Mannion A.J."/>
            <person name="Shen Z."/>
            <person name="Fox J.G."/>
        </authorList>
    </citation>
    <scope>NUCLEOTIDE SEQUENCE [LARGE SCALE GENOMIC DNA]</scope>
    <source>
        <strain evidence="14 15">MIT 17-337</strain>
    </source>
</reference>
<evidence type="ECO:0000256" key="2">
    <source>
        <dbReference type="ARBA" id="ARBA00022618"/>
    </source>
</evidence>
<evidence type="ECO:0000256" key="9">
    <source>
        <dbReference type="ARBA" id="ARBA00023316"/>
    </source>
</evidence>
<feature type="transmembrane region" description="Helical" evidence="11">
    <location>
        <begin position="92"/>
        <end position="121"/>
    </location>
</feature>
<keyword evidence="15" id="KW-1185">Reference proteome</keyword>
<dbReference type="AlphaFoldDB" id="A0A3D8IP54"/>
<comment type="similarity">
    <text evidence="10">Belongs to the glycosyltransferase 28 family. MurG subfamily.</text>
</comment>
<evidence type="ECO:0000256" key="7">
    <source>
        <dbReference type="ARBA" id="ARBA00023136"/>
    </source>
</evidence>
<sequence>MVIAITGGGTGGHLSIAKAFGQECKKMGIHTLYIGGTTGQDKQWFENDTQTFDDIIFLESTPVVNKKFIKKFSAFFQNIKESFKARKKMKALGVQACISVGGFSAATGGFGAIFGGIPLFIHEQNACMGSLNMLLKPLAKAFFSGFEFRNAHIMPYPTNEIFFEKQRIRKKLRYILFLGGSQGAKAINEFALKIAPILRENNIIILHQTGRLDYENTTMQYKNMGFEITEKLEDITIQQNLHSESCLDKDSYKILVFAFSKDMPNIMQTADFCISRSGASSLWEGASNGLPTLFIPYPFATKNHQYFNAKILSDKDYALLYTQKEIEEYQPLPSHRYSRYNIPKDTTQQDLEYNNIYMSNDNQKRESDDILERIFTLNLTQISQELIQYTQKNGAKMILDKIITICEKK</sequence>
<dbReference type="UniPathway" id="UPA00219"/>
<dbReference type="GO" id="GO:0005886">
    <property type="term" value="C:plasma membrane"/>
    <property type="evidence" value="ECO:0007669"/>
    <property type="project" value="UniProtKB-SubCell"/>
</dbReference>
<dbReference type="RefSeq" id="WP_115542297.1">
    <property type="nucleotide sequence ID" value="NZ_NXLQ01000002.1"/>
</dbReference>
<dbReference type="Pfam" id="PF04101">
    <property type="entry name" value="Glyco_tran_28_C"/>
    <property type="match status" value="1"/>
</dbReference>
<evidence type="ECO:0000313" key="15">
    <source>
        <dbReference type="Proteomes" id="UP000256379"/>
    </source>
</evidence>
<feature type="binding site" evidence="10">
    <location>
        <begin position="10"/>
        <end position="12"/>
    </location>
    <ligand>
        <name>UDP-N-acetyl-alpha-D-glucosamine</name>
        <dbReference type="ChEBI" id="CHEBI:57705"/>
    </ligand>
</feature>
<keyword evidence="1 10" id="KW-1003">Cell membrane</keyword>
<feature type="binding site" evidence="10">
    <location>
        <position position="305"/>
    </location>
    <ligand>
        <name>UDP-N-acetyl-alpha-D-glucosamine</name>
        <dbReference type="ChEBI" id="CHEBI:57705"/>
    </ligand>
</feature>
<dbReference type="GO" id="GO:0009252">
    <property type="term" value="P:peptidoglycan biosynthetic process"/>
    <property type="evidence" value="ECO:0007669"/>
    <property type="project" value="UniProtKB-UniRule"/>
</dbReference>
<dbReference type="PANTHER" id="PTHR21015:SF22">
    <property type="entry name" value="GLYCOSYLTRANSFERASE"/>
    <property type="match status" value="1"/>
</dbReference>
<evidence type="ECO:0000256" key="3">
    <source>
        <dbReference type="ARBA" id="ARBA00022676"/>
    </source>
</evidence>
<comment type="pathway">
    <text evidence="10">Cell wall biogenesis; peptidoglycan biosynthesis.</text>
</comment>
<dbReference type="Proteomes" id="UP000256379">
    <property type="component" value="Unassembled WGS sequence"/>
</dbReference>
<keyword evidence="7 10" id="KW-0472">Membrane</keyword>
<dbReference type="EC" id="2.4.1.227" evidence="10"/>
<protein>
    <recommendedName>
        <fullName evidence="10">UDP-N-acetylglucosamine--N-acetylmuramyl-(pentapeptide) pyrophosphoryl-undecaprenol N-acetylglucosamine transferase</fullName>
        <ecNumber evidence="10">2.4.1.227</ecNumber>
    </recommendedName>
    <alternativeName>
        <fullName evidence="10">Undecaprenyl-PP-MurNAc-pentapeptide-UDPGlcNAc GlcNAc transferase</fullName>
    </alternativeName>
</protein>
<dbReference type="EMBL" id="NXLQ01000002">
    <property type="protein sequence ID" value="RDU67002.1"/>
    <property type="molecule type" value="Genomic_DNA"/>
</dbReference>
<evidence type="ECO:0000256" key="11">
    <source>
        <dbReference type="SAM" id="Phobius"/>
    </source>
</evidence>
<keyword evidence="4 10" id="KW-0808">Transferase</keyword>
<feature type="binding site" evidence="10">
    <location>
        <position position="181"/>
    </location>
    <ligand>
        <name>UDP-N-acetyl-alpha-D-glucosamine</name>
        <dbReference type="ChEBI" id="CHEBI:57705"/>
    </ligand>
</feature>
<evidence type="ECO:0000313" key="14">
    <source>
        <dbReference type="EMBL" id="RDU67002.1"/>
    </source>
</evidence>
<keyword evidence="8 10" id="KW-0131">Cell cycle</keyword>
<dbReference type="HAMAP" id="MF_00033">
    <property type="entry name" value="MurG"/>
    <property type="match status" value="1"/>
</dbReference>
<dbReference type="InterPro" id="IPR004276">
    <property type="entry name" value="GlycoTrans_28_N"/>
</dbReference>
<evidence type="ECO:0000256" key="5">
    <source>
        <dbReference type="ARBA" id="ARBA00022960"/>
    </source>
</evidence>
<accession>A0A3D8IP54</accession>
<dbReference type="OrthoDB" id="9808936at2"/>
<evidence type="ECO:0000256" key="1">
    <source>
        <dbReference type="ARBA" id="ARBA00022475"/>
    </source>
</evidence>
<keyword evidence="2 10" id="KW-0132">Cell division</keyword>
<dbReference type="InterPro" id="IPR006009">
    <property type="entry name" value="GlcNAc_MurG"/>
</dbReference>
<dbReference type="Pfam" id="PF03033">
    <property type="entry name" value="Glyco_transf_28"/>
    <property type="match status" value="1"/>
</dbReference>
<dbReference type="PANTHER" id="PTHR21015">
    <property type="entry name" value="UDP-N-ACETYLGLUCOSAMINE--N-ACETYLMURAMYL-(PENTAPEPTIDE) PYROPHOSPHORYL-UNDECAPRENOL N-ACETYLGLUCOSAMINE TRANSFERASE 1"/>
    <property type="match status" value="1"/>
</dbReference>
<keyword evidence="11" id="KW-1133">Transmembrane helix</keyword>
<dbReference type="GO" id="GO:0005975">
    <property type="term" value="P:carbohydrate metabolic process"/>
    <property type="evidence" value="ECO:0007669"/>
    <property type="project" value="InterPro"/>
</dbReference>
<dbReference type="Gene3D" id="3.40.50.2000">
    <property type="entry name" value="Glycogen Phosphorylase B"/>
    <property type="match status" value="2"/>
</dbReference>
<evidence type="ECO:0000256" key="6">
    <source>
        <dbReference type="ARBA" id="ARBA00022984"/>
    </source>
</evidence>